<dbReference type="SUPFAM" id="SSF88659">
    <property type="entry name" value="Sigma3 and sigma4 domains of RNA polymerase sigma factors"/>
    <property type="match status" value="1"/>
</dbReference>
<dbReference type="RefSeq" id="WP_145168601.1">
    <property type="nucleotide sequence ID" value="NZ_CP036525.1"/>
</dbReference>
<sequence>MNTEPITLLPQTPTAEMDLSSLTDGDLLDAWIRDQHAAALTEIIRRYGRMVLSVCRRRCICDADADDAFQATFLYLAKNASSIRLAAALPGWLQRVAQRSASATLPCPYKVITPMSGTSQSDVDPPSRDEDPMVKLSRRHDAIALDEEMADLPARYRSALVLHIYQGKSLEQSAALLQTTVGAVRGYVQRGKKMLGVRLRRRGIVPAVAIASAASWTISDAALAAASAPFVDLDPSQKLPDSPVDSATLDSLLSTSPLAKGFTSMSYAIASIGLLIAVLIGGAVPLMGDQDDTAADGSTVVSIPPSDTGQQPLAQFDAAAVTEESSGGTMGAESAGMGFSGGGMEIGGGENTPAAAPTTAQAGDGYRWKTQYQVPKAESRLAQRWRDALDKEVTLDTETTLDQLPMRLQEQTGLPVRLDRRAIAFAKLNADEVKLSVSGKAIPLRSILRNALNPVGLKVMVEDDSLVVTADTLELARQGIGVHQWVNVDNEAMDKTMAALAKKVSVNFVETPLEEAVKSISDQVGLPIMIDHRALDEIGLTGQEPVTLAVEEQTASAALRLILDDQDLTIMGTSSYPMITTEETAEQRLLSRVYWLEGIGGSEDDFDTVIDLVQTIITPDTWDLLGGPSTMKEFAGTRPAIVVSTTYRQHQQIEKLLDVFRAHHLGPNPVATPIRVPDPYQSMSGGGGGGGGGGGFF</sequence>
<feature type="domain" description="RNA polymerase sigma-70 region 2" evidence="5">
    <location>
        <begin position="43"/>
        <end position="101"/>
    </location>
</feature>
<keyword evidence="8" id="KW-1185">Reference proteome</keyword>
<comment type="similarity">
    <text evidence="1">Belongs to the sigma-70 factor family. ECF subfamily.</text>
</comment>
<dbReference type="Proteomes" id="UP000318538">
    <property type="component" value="Chromosome"/>
</dbReference>
<dbReference type="InterPro" id="IPR036388">
    <property type="entry name" value="WH-like_DNA-bd_sf"/>
</dbReference>
<evidence type="ECO:0000313" key="8">
    <source>
        <dbReference type="Proteomes" id="UP000318538"/>
    </source>
</evidence>
<dbReference type="Pfam" id="PF04542">
    <property type="entry name" value="Sigma70_r2"/>
    <property type="match status" value="1"/>
</dbReference>
<feature type="domain" description="RNA polymerase sigma factor 70 region 4 type 2" evidence="6">
    <location>
        <begin position="144"/>
        <end position="195"/>
    </location>
</feature>
<evidence type="ECO:0000259" key="5">
    <source>
        <dbReference type="Pfam" id="PF04542"/>
    </source>
</evidence>
<proteinExistence type="inferred from homology"/>
<dbReference type="InterPro" id="IPR007627">
    <property type="entry name" value="RNA_pol_sigma70_r2"/>
</dbReference>
<evidence type="ECO:0000313" key="7">
    <source>
        <dbReference type="EMBL" id="QDT02793.1"/>
    </source>
</evidence>
<evidence type="ECO:0000256" key="2">
    <source>
        <dbReference type="ARBA" id="ARBA00023015"/>
    </source>
</evidence>
<dbReference type="InterPro" id="IPR013324">
    <property type="entry name" value="RNA_pol_sigma_r3/r4-like"/>
</dbReference>
<dbReference type="InterPro" id="IPR014284">
    <property type="entry name" value="RNA_pol_sigma-70_dom"/>
</dbReference>
<protein>
    <submittedName>
        <fullName evidence="7">RNA polymerase sigma factor</fullName>
    </submittedName>
</protein>
<name>A0A517N6M6_9BACT</name>
<dbReference type="SUPFAM" id="SSF88946">
    <property type="entry name" value="Sigma2 domain of RNA polymerase sigma factors"/>
    <property type="match status" value="1"/>
</dbReference>
<dbReference type="GO" id="GO:0003677">
    <property type="term" value="F:DNA binding"/>
    <property type="evidence" value="ECO:0007669"/>
    <property type="project" value="InterPro"/>
</dbReference>
<dbReference type="InterPro" id="IPR039425">
    <property type="entry name" value="RNA_pol_sigma-70-like"/>
</dbReference>
<dbReference type="Pfam" id="PF08281">
    <property type="entry name" value="Sigma70_r4_2"/>
    <property type="match status" value="1"/>
</dbReference>
<dbReference type="KEGG" id="rlc:K227x_11710"/>
<dbReference type="Gene3D" id="1.10.10.10">
    <property type="entry name" value="Winged helix-like DNA-binding domain superfamily/Winged helix DNA-binding domain"/>
    <property type="match status" value="1"/>
</dbReference>
<dbReference type="CDD" id="cd06171">
    <property type="entry name" value="Sigma70_r4"/>
    <property type="match status" value="1"/>
</dbReference>
<organism evidence="7 8">
    <name type="scientific">Rubripirellula lacrimiformis</name>
    <dbReference type="NCBI Taxonomy" id="1930273"/>
    <lineage>
        <taxon>Bacteria</taxon>
        <taxon>Pseudomonadati</taxon>
        <taxon>Planctomycetota</taxon>
        <taxon>Planctomycetia</taxon>
        <taxon>Pirellulales</taxon>
        <taxon>Pirellulaceae</taxon>
        <taxon>Rubripirellula</taxon>
    </lineage>
</organism>
<dbReference type="InterPro" id="IPR013325">
    <property type="entry name" value="RNA_pol_sigma_r2"/>
</dbReference>
<dbReference type="NCBIfam" id="TIGR02937">
    <property type="entry name" value="sigma70-ECF"/>
    <property type="match status" value="1"/>
</dbReference>
<evidence type="ECO:0000256" key="1">
    <source>
        <dbReference type="ARBA" id="ARBA00010641"/>
    </source>
</evidence>
<dbReference type="Gene3D" id="1.10.1740.10">
    <property type="match status" value="1"/>
</dbReference>
<dbReference type="InterPro" id="IPR013249">
    <property type="entry name" value="RNA_pol_sigma70_r4_t2"/>
</dbReference>
<keyword evidence="3" id="KW-0731">Sigma factor</keyword>
<dbReference type="GO" id="GO:0006352">
    <property type="term" value="P:DNA-templated transcription initiation"/>
    <property type="evidence" value="ECO:0007669"/>
    <property type="project" value="InterPro"/>
</dbReference>
<dbReference type="PANTHER" id="PTHR43133">
    <property type="entry name" value="RNA POLYMERASE ECF-TYPE SIGMA FACTO"/>
    <property type="match status" value="1"/>
</dbReference>
<dbReference type="PANTHER" id="PTHR43133:SF51">
    <property type="entry name" value="RNA POLYMERASE SIGMA FACTOR"/>
    <property type="match status" value="1"/>
</dbReference>
<dbReference type="GO" id="GO:0016987">
    <property type="term" value="F:sigma factor activity"/>
    <property type="evidence" value="ECO:0007669"/>
    <property type="project" value="UniProtKB-KW"/>
</dbReference>
<gene>
    <name evidence="7" type="ORF">K227x_11710</name>
</gene>
<keyword evidence="2" id="KW-0805">Transcription regulation</keyword>
<evidence type="ECO:0000256" key="4">
    <source>
        <dbReference type="ARBA" id="ARBA00023163"/>
    </source>
</evidence>
<evidence type="ECO:0000259" key="6">
    <source>
        <dbReference type="Pfam" id="PF08281"/>
    </source>
</evidence>
<dbReference type="EMBL" id="CP036525">
    <property type="protein sequence ID" value="QDT02793.1"/>
    <property type="molecule type" value="Genomic_DNA"/>
</dbReference>
<dbReference type="AlphaFoldDB" id="A0A517N6M6"/>
<evidence type="ECO:0000256" key="3">
    <source>
        <dbReference type="ARBA" id="ARBA00023082"/>
    </source>
</evidence>
<accession>A0A517N6M6</accession>
<keyword evidence="4" id="KW-0804">Transcription</keyword>
<dbReference type="OrthoDB" id="291047at2"/>
<reference evidence="7 8" key="1">
    <citation type="submission" date="2019-02" db="EMBL/GenBank/DDBJ databases">
        <title>Deep-cultivation of Planctomycetes and their phenomic and genomic characterization uncovers novel biology.</title>
        <authorList>
            <person name="Wiegand S."/>
            <person name="Jogler M."/>
            <person name="Boedeker C."/>
            <person name="Pinto D."/>
            <person name="Vollmers J."/>
            <person name="Rivas-Marin E."/>
            <person name="Kohn T."/>
            <person name="Peeters S.H."/>
            <person name="Heuer A."/>
            <person name="Rast P."/>
            <person name="Oberbeckmann S."/>
            <person name="Bunk B."/>
            <person name="Jeske O."/>
            <person name="Meyerdierks A."/>
            <person name="Storesund J.E."/>
            <person name="Kallscheuer N."/>
            <person name="Luecker S."/>
            <person name="Lage O.M."/>
            <person name="Pohl T."/>
            <person name="Merkel B.J."/>
            <person name="Hornburger P."/>
            <person name="Mueller R.-W."/>
            <person name="Bruemmer F."/>
            <person name="Labrenz M."/>
            <person name="Spormann A.M."/>
            <person name="Op den Camp H."/>
            <person name="Overmann J."/>
            <person name="Amann R."/>
            <person name="Jetten M.S.M."/>
            <person name="Mascher T."/>
            <person name="Medema M.H."/>
            <person name="Devos D.P."/>
            <person name="Kaster A.-K."/>
            <person name="Ovreas L."/>
            <person name="Rohde M."/>
            <person name="Galperin M.Y."/>
            <person name="Jogler C."/>
        </authorList>
    </citation>
    <scope>NUCLEOTIDE SEQUENCE [LARGE SCALE GENOMIC DNA]</scope>
    <source>
        <strain evidence="7 8">K22_7</strain>
    </source>
</reference>